<evidence type="ECO:0000313" key="2">
    <source>
        <dbReference type="Proteomes" id="UP000226525"/>
    </source>
</evidence>
<gene>
    <name evidence="1" type="ORF">CMN54_07350</name>
</gene>
<organism evidence="1 2">
    <name type="scientific">SAR324 cluster bacterium</name>
    <dbReference type="NCBI Taxonomy" id="2024889"/>
    <lineage>
        <taxon>Bacteria</taxon>
        <taxon>Deltaproteobacteria</taxon>
        <taxon>SAR324 cluster</taxon>
    </lineage>
</organism>
<sequence length="123" mass="14093">MSTEVLNSSASYGYRDQAPFHCALPLWKNRVERCCRILLLKSHLHYLELEKATMNFPRAAPASIGEIADREFVPGFHEMQNQFSTDCLDAFCVAFGAGYLLKILIQLNLMGFQLRFQLCQNCR</sequence>
<accession>A0A2D6YJC1</accession>
<evidence type="ECO:0000313" key="1">
    <source>
        <dbReference type="EMBL" id="MAH63244.1"/>
    </source>
</evidence>
<name>A0A2D6YJC1_9DELT</name>
<dbReference type="AlphaFoldDB" id="A0A2D6YJC1"/>
<dbReference type="Proteomes" id="UP000226525">
    <property type="component" value="Unassembled WGS sequence"/>
</dbReference>
<dbReference type="EMBL" id="NZEX01000085">
    <property type="protein sequence ID" value="MAH63244.1"/>
    <property type="molecule type" value="Genomic_DNA"/>
</dbReference>
<comment type="caution">
    <text evidence="1">The sequence shown here is derived from an EMBL/GenBank/DDBJ whole genome shotgun (WGS) entry which is preliminary data.</text>
</comment>
<protein>
    <submittedName>
        <fullName evidence="1">Uncharacterized protein</fullName>
    </submittedName>
</protein>
<reference evidence="2" key="1">
    <citation type="submission" date="2017-09" db="EMBL/GenBank/DDBJ databases">
        <title>The Reconstruction of 2,631 Draft Metagenome-Assembled Genomes from the Global Oceans.</title>
        <authorList>
            <person name="Tully B.J."/>
            <person name="Graham E.D."/>
            <person name="Heidelberg J.F."/>
        </authorList>
    </citation>
    <scope>NUCLEOTIDE SEQUENCE [LARGE SCALE GENOMIC DNA]</scope>
</reference>
<proteinExistence type="predicted"/>